<evidence type="ECO:0000313" key="5">
    <source>
        <dbReference type="EMBL" id="HGI43272.1"/>
    </source>
</evidence>
<evidence type="ECO:0000256" key="3">
    <source>
        <dbReference type="ARBA" id="ARBA00038054"/>
    </source>
</evidence>
<evidence type="ECO:0000259" key="4">
    <source>
        <dbReference type="SMART" id="SM00903"/>
    </source>
</evidence>
<dbReference type="PANTHER" id="PTHR43567">
    <property type="entry name" value="FLAVOREDOXIN-RELATED-RELATED"/>
    <property type="match status" value="1"/>
</dbReference>
<feature type="domain" description="Flavin reductase like" evidence="4">
    <location>
        <begin position="9"/>
        <end position="148"/>
    </location>
</feature>
<sequence>MIEVSKFYLLLHPRPAYIVGSGRVGEKVNFMAASWVTPIAEEPPLVGVAVDVTSYTHELIESYGEFTVNVVPVTMLEKLYYVGSRSGRREDKAAAVPHRRGERVSAPVVEGAVGVLECVVKDRLRAEDVTFFVGRVEAARADERFFNEKSGWAFKEMDLPLHNWGRSFYGIGRHFWARA</sequence>
<evidence type="ECO:0000256" key="2">
    <source>
        <dbReference type="ARBA" id="ARBA00022630"/>
    </source>
</evidence>
<dbReference type="AlphaFoldDB" id="A0A7C4FEL9"/>
<gene>
    <name evidence="5" type="ORF">ENV17_02645</name>
</gene>
<dbReference type="GO" id="GO:0010181">
    <property type="term" value="F:FMN binding"/>
    <property type="evidence" value="ECO:0007669"/>
    <property type="project" value="InterPro"/>
</dbReference>
<dbReference type="InterPro" id="IPR012349">
    <property type="entry name" value="Split_barrel_FMN-bd"/>
</dbReference>
<comment type="similarity">
    <text evidence="3">Belongs to the flavoredoxin family.</text>
</comment>
<dbReference type="PANTHER" id="PTHR43567:SF1">
    <property type="entry name" value="FLAVOREDOXIN"/>
    <property type="match status" value="1"/>
</dbReference>
<dbReference type="SMART" id="SM00903">
    <property type="entry name" value="Flavin_Reduct"/>
    <property type="match status" value="1"/>
</dbReference>
<dbReference type="Gene3D" id="2.30.110.10">
    <property type="entry name" value="Electron Transport, Fmn-binding Protein, Chain A"/>
    <property type="match status" value="1"/>
</dbReference>
<protein>
    <submittedName>
        <fullName evidence="5">Flavin reductase family protein</fullName>
    </submittedName>
</protein>
<organism evidence="5">
    <name type="scientific">Thermofilum pendens</name>
    <dbReference type="NCBI Taxonomy" id="2269"/>
    <lineage>
        <taxon>Archaea</taxon>
        <taxon>Thermoproteota</taxon>
        <taxon>Thermoprotei</taxon>
        <taxon>Thermofilales</taxon>
        <taxon>Thermofilaceae</taxon>
        <taxon>Thermofilum</taxon>
    </lineage>
</organism>
<evidence type="ECO:0000256" key="1">
    <source>
        <dbReference type="ARBA" id="ARBA00001917"/>
    </source>
</evidence>
<dbReference type="Pfam" id="PF01613">
    <property type="entry name" value="Flavin_Reduct"/>
    <property type="match status" value="1"/>
</dbReference>
<dbReference type="SUPFAM" id="SSF50475">
    <property type="entry name" value="FMN-binding split barrel"/>
    <property type="match status" value="1"/>
</dbReference>
<dbReference type="InterPro" id="IPR002563">
    <property type="entry name" value="Flavin_Rdtase-like_dom"/>
</dbReference>
<dbReference type="EMBL" id="DTFI01000072">
    <property type="protein sequence ID" value="HGI43272.1"/>
    <property type="molecule type" value="Genomic_DNA"/>
</dbReference>
<comment type="caution">
    <text evidence="5">The sequence shown here is derived from an EMBL/GenBank/DDBJ whole genome shotgun (WGS) entry which is preliminary data.</text>
</comment>
<comment type="cofactor">
    <cofactor evidence="1">
        <name>FMN</name>
        <dbReference type="ChEBI" id="CHEBI:58210"/>
    </cofactor>
</comment>
<reference evidence="5" key="1">
    <citation type="journal article" date="2020" name="mSystems">
        <title>Genome- and Community-Level Interaction Insights into Carbon Utilization and Element Cycling Functions of Hydrothermarchaeota in Hydrothermal Sediment.</title>
        <authorList>
            <person name="Zhou Z."/>
            <person name="Liu Y."/>
            <person name="Xu W."/>
            <person name="Pan J."/>
            <person name="Luo Z.H."/>
            <person name="Li M."/>
        </authorList>
    </citation>
    <scope>NUCLEOTIDE SEQUENCE [LARGE SCALE GENOMIC DNA]</scope>
    <source>
        <strain evidence="5">SpSt-735</strain>
    </source>
</reference>
<keyword evidence="2" id="KW-0285">Flavoprotein</keyword>
<proteinExistence type="inferred from homology"/>
<accession>A0A7C4FEL9</accession>
<dbReference type="InterPro" id="IPR052174">
    <property type="entry name" value="Flavoredoxin"/>
</dbReference>
<name>A0A7C4FEL9_THEPE</name>